<protein>
    <submittedName>
        <fullName evidence="4">LytTR family DNA-binding domain-containing protein</fullName>
    </submittedName>
</protein>
<dbReference type="PANTHER" id="PTHR37299">
    <property type="entry name" value="TRANSCRIPTIONAL REGULATOR-RELATED"/>
    <property type="match status" value="1"/>
</dbReference>
<keyword evidence="4" id="KW-0238">DNA-binding</keyword>
<dbReference type="Pfam" id="PF00072">
    <property type="entry name" value="Response_reg"/>
    <property type="match status" value="1"/>
</dbReference>
<evidence type="ECO:0000259" key="2">
    <source>
        <dbReference type="PROSITE" id="PS50110"/>
    </source>
</evidence>
<evidence type="ECO:0000256" key="1">
    <source>
        <dbReference type="PROSITE-ProRule" id="PRU00169"/>
    </source>
</evidence>
<dbReference type="EMBL" id="JAQQKW010000004">
    <property type="protein sequence ID" value="MDC7694262.1"/>
    <property type="molecule type" value="Genomic_DNA"/>
</dbReference>
<dbReference type="PROSITE" id="PS50930">
    <property type="entry name" value="HTH_LYTTR"/>
    <property type="match status" value="1"/>
</dbReference>
<proteinExistence type="predicted"/>
<dbReference type="PANTHER" id="PTHR37299:SF1">
    <property type="entry name" value="STAGE 0 SPORULATION PROTEIN A HOMOLOG"/>
    <property type="match status" value="1"/>
</dbReference>
<dbReference type="GO" id="GO:0003677">
    <property type="term" value="F:DNA binding"/>
    <property type="evidence" value="ECO:0007669"/>
    <property type="project" value="UniProtKB-KW"/>
</dbReference>
<feature type="modified residue" description="4-aspartylphosphate" evidence="1">
    <location>
        <position position="54"/>
    </location>
</feature>
<dbReference type="InterPro" id="IPR011006">
    <property type="entry name" value="CheY-like_superfamily"/>
</dbReference>
<accession>A0ABT5IDJ1</accession>
<dbReference type="Proteomes" id="UP001216595">
    <property type="component" value="Unassembled WGS sequence"/>
</dbReference>
<dbReference type="Gene3D" id="3.40.50.2300">
    <property type="match status" value="1"/>
</dbReference>
<evidence type="ECO:0000313" key="5">
    <source>
        <dbReference type="Proteomes" id="UP001216595"/>
    </source>
</evidence>
<dbReference type="RefSeq" id="WP_272740979.1">
    <property type="nucleotide sequence ID" value="NZ_JAQQKW010000004.1"/>
</dbReference>
<dbReference type="InterPro" id="IPR007492">
    <property type="entry name" value="LytTR_DNA-bd_dom"/>
</dbReference>
<feature type="domain" description="HTH LytTR-type" evidence="3">
    <location>
        <begin position="151"/>
        <end position="255"/>
    </location>
</feature>
<evidence type="ECO:0000259" key="3">
    <source>
        <dbReference type="PROSITE" id="PS50930"/>
    </source>
</evidence>
<dbReference type="Gene3D" id="2.40.50.1020">
    <property type="entry name" value="LytTr DNA-binding domain"/>
    <property type="match status" value="1"/>
</dbReference>
<evidence type="ECO:0000313" key="4">
    <source>
        <dbReference type="EMBL" id="MDC7694262.1"/>
    </source>
</evidence>
<dbReference type="InterPro" id="IPR046947">
    <property type="entry name" value="LytR-like"/>
</dbReference>
<comment type="caution">
    <text evidence="4">The sequence shown here is derived from an EMBL/GenBank/DDBJ whole genome shotgun (WGS) entry which is preliminary data.</text>
</comment>
<reference evidence="4 5" key="1">
    <citation type="submission" date="2023-01" db="EMBL/GenBank/DDBJ databases">
        <title>Novel species of the genus Asticcacaulis isolated from rivers.</title>
        <authorList>
            <person name="Lu H."/>
        </authorList>
    </citation>
    <scope>NUCLEOTIDE SEQUENCE [LARGE SCALE GENOMIC DNA]</scope>
    <source>
        <strain evidence="4 5">DXS10W</strain>
    </source>
</reference>
<keyword evidence="5" id="KW-1185">Reference proteome</keyword>
<feature type="domain" description="Response regulatory" evidence="2">
    <location>
        <begin position="3"/>
        <end position="117"/>
    </location>
</feature>
<organism evidence="4 5">
    <name type="scientific">Asticcacaulis currens</name>
    <dbReference type="NCBI Taxonomy" id="2984210"/>
    <lineage>
        <taxon>Bacteria</taxon>
        <taxon>Pseudomonadati</taxon>
        <taxon>Pseudomonadota</taxon>
        <taxon>Alphaproteobacteria</taxon>
        <taxon>Caulobacterales</taxon>
        <taxon>Caulobacteraceae</taxon>
        <taxon>Asticcacaulis</taxon>
    </lineage>
</organism>
<dbReference type="SMART" id="SM00850">
    <property type="entry name" value="LytTR"/>
    <property type="match status" value="1"/>
</dbReference>
<name>A0ABT5IDJ1_9CAUL</name>
<gene>
    <name evidence="4" type="ORF">PQU94_08210</name>
</gene>
<keyword evidence="1" id="KW-0597">Phosphoprotein</keyword>
<sequence>MLDVVIVDDEPMAVRRLEILLKAFDDVRVVGTATSSIAALDLLTRVRPNLILLDIEMPGMDGVALGQKLKAEGKADYIIFATAFAQFAVDAFKLDATDYLLKPIEPERLRAGIDRVKASMATRAKSARTEVLERIVSEIQSTIPQGKSRSIWVTDSRGRLRLDISDIIWLGADGDYVRIHLSERSLFVRGKISAFGDDLRPYGFIQVHRSVMVQRSYVSKIEFIGDRRFRLTLINGTQISTSRGFAEAIRGLSSIHVAGSLESSGDAHLPSG</sequence>
<dbReference type="SMART" id="SM00448">
    <property type="entry name" value="REC"/>
    <property type="match status" value="1"/>
</dbReference>
<dbReference type="InterPro" id="IPR001789">
    <property type="entry name" value="Sig_transdc_resp-reg_receiver"/>
</dbReference>
<dbReference type="SUPFAM" id="SSF52172">
    <property type="entry name" value="CheY-like"/>
    <property type="match status" value="1"/>
</dbReference>
<dbReference type="PROSITE" id="PS50110">
    <property type="entry name" value="RESPONSE_REGULATORY"/>
    <property type="match status" value="1"/>
</dbReference>
<dbReference type="Pfam" id="PF04397">
    <property type="entry name" value="LytTR"/>
    <property type="match status" value="1"/>
</dbReference>